<dbReference type="InterPro" id="IPR024404">
    <property type="entry name" value="Lipid-bd_put"/>
</dbReference>
<comment type="caution">
    <text evidence="1">The sequence shown here is derived from an EMBL/GenBank/DDBJ whole genome shotgun (WGS) entry which is preliminary data.</text>
</comment>
<protein>
    <submittedName>
        <fullName evidence="1">Lipid-binding protein</fullName>
    </submittedName>
</protein>
<accession>A0ABW3JHC5</accession>
<dbReference type="EMBL" id="JBHTJI010000001">
    <property type="protein sequence ID" value="MFD0989895.1"/>
    <property type="molecule type" value="Genomic_DNA"/>
</dbReference>
<dbReference type="Gene3D" id="2.40.128.220">
    <property type="match status" value="1"/>
</dbReference>
<dbReference type="RefSeq" id="WP_379925474.1">
    <property type="nucleotide sequence ID" value="NZ_JBHTJI010000001.1"/>
</dbReference>
<evidence type="ECO:0000313" key="1">
    <source>
        <dbReference type="EMBL" id="MFD0989895.1"/>
    </source>
</evidence>
<evidence type="ECO:0000313" key="2">
    <source>
        <dbReference type="Proteomes" id="UP001597061"/>
    </source>
</evidence>
<reference evidence="2" key="1">
    <citation type="journal article" date="2019" name="Int. J. Syst. Evol. Microbiol.">
        <title>The Global Catalogue of Microorganisms (GCM) 10K type strain sequencing project: providing services to taxonomists for standard genome sequencing and annotation.</title>
        <authorList>
            <consortium name="The Broad Institute Genomics Platform"/>
            <consortium name="The Broad Institute Genome Sequencing Center for Infectious Disease"/>
            <person name="Wu L."/>
            <person name="Ma J."/>
        </authorList>
    </citation>
    <scope>NUCLEOTIDE SEQUENCE [LARGE SCALE GENOMIC DNA]</scope>
    <source>
        <strain evidence="2">CCUG 62414</strain>
    </source>
</reference>
<gene>
    <name evidence="1" type="ORF">ACFQ1R_07295</name>
</gene>
<name>A0ABW3JHC5_9FLAO</name>
<keyword evidence="2" id="KW-1185">Reference proteome</keyword>
<sequence>MFLSLTSCDEVEDNDVGGSKVEAMAGDWYVQTFVGQNLALDYSLITTYNTASNSANEMWINDNGHIWEFLAKTPVNLSALTFSGNNLASDFDGYQITVNITNGKITKGDVITPAGNPTDGISFDIEFSDDPGTIYTMKGYKRTGFADDEH</sequence>
<dbReference type="Pfam" id="PF12888">
    <property type="entry name" value="Lipid_bd"/>
    <property type="match status" value="1"/>
</dbReference>
<dbReference type="Proteomes" id="UP001597061">
    <property type="component" value="Unassembled WGS sequence"/>
</dbReference>
<dbReference type="InterPro" id="IPR038668">
    <property type="entry name" value="Lipid-bd_sf"/>
</dbReference>
<proteinExistence type="predicted"/>
<organism evidence="1 2">
    <name type="scientific">Mariniflexile jejuense</name>
    <dbReference type="NCBI Taxonomy" id="1173582"/>
    <lineage>
        <taxon>Bacteria</taxon>
        <taxon>Pseudomonadati</taxon>
        <taxon>Bacteroidota</taxon>
        <taxon>Flavobacteriia</taxon>
        <taxon>Flavobacteriales</taxon>
        <taxon>Flavobacteriaceae</taxon>
        <taxon>Mariniflexile</taxon>
    </lineage>
</organism>